<reference evidence="1 2" key="1">
    <citation type="submission" date="2018-10" db="EMBL/GenBank/DDBJ databases">
        <authorList>
            <person name="Perry B.J."/>
            <person name="Sullivan J.T."/>
            <person name="Murphy R.J.T."/>
            <person name="Ramsay J.P."/>
            <person name="Ronson C.W."/>
        </authorList>
    </citation>
    <scope>NUCLEOTIDE SEQUENCE [LARGE SCALE GENOMIC DNA]</scope>
    <source>
        <strain evidence="1 2">R88b</strain>
    </source>
</reference>
<evidence type="ECO:0008006" key="3">
    <source>
        <dbReference type="Google" id="ProtNLM"/>
    </source>
</evidence>
<sequence length="90" mass="9834">MPTVIGHHNISKDTKHWLSSPKRKELFGSLGITNVRTFVDPQNPKRVALMMDVPDMDKLAALMQSKAAADAMAHDGVVPESLVILVETKG</sequence>
<evidence type="ECO:0000313" key="2">
    <source>
        <dbReference type="Proteomes" id="UP000503017"/>
    </source>
</evidence>
<name>A0A6M7WK11_RHILI</name>
<evidence type="ECO:0000313" key="1">
    <source>
        <dbReference type="EMBL" id="QKD02852.1"/>
    </source>
</evidence>
<protein>
    <recommendedName>
        <fullName evidence="3">GYD domain-containing protein</fullName>
    </recommendedName>
</protein>
<dbReference type="EMBL" id="CP033367">
    <property type="protein sequence ID" value="QKD02852.1"/>
    <property type="molecule type" value="Genomic_DNA"/>
</dbReference>
<dbReference type="RefSeq" id="WP_027030042.1">
    <property type="nucleotide sequence ID" value="NZ_CP033367.1"/>
</dbReference>
<dbReference type="AlphaFoldDB" id="A0A6M7WK11"/>
<organism evidence="1 2">
    <name type="scientific">Mesorhizobium loti R88b</name>
    <dbReference type="NCBI Taxonomy" id="935548"/>
    <lineage>
        <taxon>Bacteria</taxon>
        <taxon>Pseudomonadati</taxon>
        <taxon>Pseudomonadota</taxon>
        <taxon>Alphaproteobacteria</taxon>
        <taxon>Hyphomicrobiales</taxon>
        <taxon>Phyllobacteriaceae</taxon>
        <taxon>Mesorhizobium</taxon>
    </lineage>
</organism>
<dbReference type="Proteomes" id="UP000503017">
    <property type="component" value="Chromosome"/>
</dbReference>
<proteinExistence type="predicted"/>
<accession>A0A6M7WK11</accession>
<gene>
    <name evidence="1" type="ORF">EB235_16150</name>
</gene>